<name>A0A0M5KST5_9GAMM</name>
<keyword evidence="3 6" id="KW-0479">Metal-binding</keyword>
<evidence type="ECO:0000313" key="9">
    <source>
        <dbReference type="EMBL" id="ALE01416.1"/>
    </source>
</evidence>
<reference evidence="9 10" key="1">
    <citation type="journal article" date="2015" name="Genome Announc.">
        <title>Genome Sequence of 'Candidatus Thioglobus singularis' Strain PS1, a Mixotroph from the SUP05 Clade of Marine Gammaproteobacteria.</title>
        <authorList>
            <person name="Marshall K.T."/>
            <person name="Morris R.M."/>
        </authorList>
    </citation>
    <scope>NUCLEOTIDE SEQUENCE [LARGE SCALE GENOMIC DNA]</scope>
    <source>
        <strain evidence="9 10">PS1</strain>
    </source>
</reference>
<keyword evidence="1" id="KW-0813">Transport</keyword>
<dbReference type="InterPro" id="IPR050597">
    <property type="entry name" value="Cytochrome_c_Oxidase_Subunit"/>
</dbReference>
<evidence type="ECO:0000256" key="6">
    <source>
        <dbReference type="PROSITE-ProRule" id="PRU00433"/>
    </source>
</evidence>
<keyword evidence="2 6" id="KW-0349">Heme</keyword>
<dbReference type="PROSITE" id="PS51007">
    <property type="entry name" value="CYTC"/>
    <property type="match status" value="1"/>
</dbReference>
<feature type="signal peptide" evidence="7">
    <location>
        <begin position="1"/>
        <end position="22"/>
    </location>
</feature>
<dbReference type="InterPro" id="IPR009056">
    <property type="entry name" value="Cyt_c-like_dom"/>
</dbReference>
<keyword evidence="7" id="KW-0732">Signal</keyword>
<evidence type="ECO:0000313" key="10">
    <source>
        <dbReference type="Proteomes" id="UP000068905"/>
    </source>
</evidence>
<evidence type="ECO:0000256" key="7">
    <source>
        <dbReference type="SAM" id="SignalP"/>
    </source>
</evidence>
<organism evidence="9 10">
    <name type="scientific">Candidatus Pseudothioglobus singularis PS1</name>
    <dbReference type="NCBI Taxonomy" id="1125411"/>
    <lineage>
        <taxon>Bacteria</taxon>
        <taxon>Pseudomonadati</taxon>
        <taxon>Pseudomonadota</taxon>
        <taxon>Gammaproteobacteria</taxon>
        <taxon>Candidatus Pseudothioglobaceae</taxon>
        <taxon>Candidatus Pseudothioglobus</taxon>
    </lineage>
</organism>
<dbReference type="InterPro" id="IPR036909">
    <property type="entry name" value="Cyt_c-like_dom_sf"/>
</dbReference>
<dbReference type="Gene3D" id="1.10.760.10">
    <property type="entry name" value="Cytochrome c-like domain"/>
    <property type="match status" value="1"/>
</dbReference>
<dbReference type="GO" id="GO:0020037">
    <property type="term" value="F:heme binding"/>
    <property type="evidence" value="ECO:0007669"/>
    <property type="project" value="InterPro"/>
</dbReference>
<accession>A0A0M5KST5</accession>
<evidence type="ECO:0000256" key="1">
    <source>
        <dbReference type="ARBA" id="ARBA00022448"/>
    </source>
</evidence>
<dbReference type="OrthoDB" id="9796421at2"/>
<evidence type="ECO:0000259" key="8">
    <source>
        <dbReference type="PROSITE" id="PS51007"/>
    </source>
</evidence>
<gene>
    <name evidence="9" type="ORF">W908_01610</name>
</gene>
<keyword evidence="4" id="KW-0249">Electron transport</keyword>
<feature type="domain" description="Cytochrome c" evidence="8">
    <location>
        <begin position="21"/>
        <end position="100"/>
    </location>
</feature>
<dbReference type="Pfam" id="PF00034">
    <property type="entry name" value="Cytochrom_C"/>
    <property type="match status" value="1"/>
</dbReference>
<evidence type="ECO:0000256" key="3">
    <source>
        <dbReference type="ARBA" id="ARBA00022723"/>
    </source>
</evidence>
<dbReference type="GO" id="GO:0009055">
    <property type="term" value="F:electron transfer activity"/>
    <property type="evidence" value="ECO:0007669"/>
    <property type="project" value="InterPro"/>
</dbReference>
<dbReference type="KEGG" id="tsn:W908_01610"/>
<protein>
    <submittedName>
        <fullName evidence="9">Cytochrome C</fullName>
    </submittedName>
</protein>
<dbReference type="PANTHER" id="PTHR33751">
    <property type="entry name" value="CBB3-TYPE CYTOCHROME C OXIDASE SUBUNIT FIXP"/>
    <property type="match status" value="1"/>
</dbReference>
<keyword evidence="5 6" id="KW-0408">Iron</keyword>
<proteinExistence type="predicted"/>
<evidence type="ECO:0000256" key="4">
    <source>
        <dbReference type="ARBA" id="ARBA00022982"/>
    </source>
</evidence>
<dbReference type="STRING" id="1125411.W908_01610"/>
<dbReference type="GO" id="GO:0046872">
    <property type="term" value="F:metal ion binding"/>
    <property type="evidence" value="ECO:0007669"/>
    <property type="project" value="UniProtKB-KW"/>
</dbReference>
<keyword evidence="10" id="KW-1185">Reference proteome</keyword>
<sequence length="103" mass="11246">MKKISSIFITFIFATFSVSSLANSEGEAMYSALGCASCHGANGRSSDDSIPSLAGKDVDWIVQQLEYFQSGERQNAYMNAMAPMAEGFERSIAEYLSIQDPQK</sequence>
<dbReference type="PANTHER" id="PTHR33751:SF9">
    <property type="entry name" value="CYTOCHROME C4"/>
    <property type="match status" value="1"/>
</dbReference>
<evidence type="ECO:0000256" key="2">
    <source>
        <dbReference type="ARBA" id="ARBA00022617"/>
    </source>
</evidence>
<dbReference type="RefSeq" id="WP_053819669.1">
    <property type="nucleotide sequence ID" value="NZ_CP006911.1"/>
</dbReference>
<dbReference type="AlphaFoldDB" id="A0A0M5KST5"/>
<dbReference type="SUPFAM" id="SSF46626">
    <property type="entry name" value="Cytochrome c"/>
    <property type="match status" value="1"/>
</dbReference>
<evidence type="ECO:0000256" key="5">
    <source>
        <dbReference type="ARBA" id="ARBA00023004"/>
    </source>
</evidence>
<dbReference type="Proteomes" id="UP000068905">
    <property type="component" value="Chromosome"/>
</dbReference>
<dbReference type="EMBL" id="CP006911">
    <property type="protein sequence ID" value="ALE01416.1"/>
    <property type="molecule type" value="Genomic_DNA"/>
</dbReference>
<feature type="chain" id="PRO_5005804873" evidence="7">
    <location>
        <begin position="23"/>
        <end position="103"/>
    </location>
</feature>